<dbReference type="Proteomes" id="UP000298340">
    <property type="component" value="Unassembled WGS sequence"/>
</dbReference>
<dbReference type="AlphaFoldDB" id="A0A4Y7U6D0"/>
<gene>
    <name evidence="1" type="ORF">D0809_25975</name>
</gene>
<feature type="non-terminal residue" evidence="1">
    <location>
        <position position="1"/>
    </location>
</feature>
<comment type="caution">
    <text evidence="1">The sequence shown here is derived from an EMBL/GenBank/DDBJ whole genome shotgun (WGS) entry which is preliminary data.</text>
</comment>
<organism evidence="1 2">
    <name type="scientific">Flavobacterium circumlabens</name>
    <dbReference type="NCBI Taxonomy" id="2133765"/>
    <lineage>
        <taxon>Bacteria</taxon>
        <taxon>Pseudomonadati</taxon>
        <taxon>Bacteroidota</taxon>
        <taxon>Flavobacteriia</taxon>
        <taxon>Flavobacteriales</taxon>
        <taxon>Flavobacteriaceae</taxon>
        <taxon>Flavobacterium</taxon>
    </lineage>
</organism>
<accession>A0A4Y7U6D0</accession>
<keyword evidence="1" id="KW-0238">DNA-binding</keyword>
<evidence type="ECO:0000313" key="1">
    <source>
        <dbReference type="EMBL" id="TEB41349.1"/>
    </source>
</evidence>
<dbReference type="EMBL" id="QWDN01000313">
    <property type="protein sequence ID" value="TEB41349.1"/>
    <property type="molecule type" value="Genomic_DNA"/>
</dbReference>
<sequence>MLTHGKEASTHGTFILNSGEEIYFAEMYKFENHKKDAKVKEITSYIIMKP</sequence>
<evidence type="ECO:0000313" key="2">
    <source>
        <dbReference type="Proteomes" id="UP000298340"/>
    </source>
</evidence>
<reference evidence="1 2" key="1">
    <citation type="journal article" date="2018" name="Syst. Appl. Microbiol.">
        <title>Flavobacterium circumlabens sp. nov. and Flavobacterium cupreum sp. nov., two psychrotrophic species isolated from Antarctic environmental samples.</title>
        <authorList>
            <person name="Kralova S."/>
            <person name="Busse H.J."/>
            <person name="Svec P."/>
            <person name="Maslanova I."/>
            <person name="Stankova E."/>
            <person name="Bartak M."/>
            <person name="Sedlacek I."/>
        </authorList>
    </citation>
    <scope>NUCLEOTIDE SEQUENCE [LARGE SCALE GENOMIC DNA]</scope>
    <source>
        <strain evidence="1 2">CCM 8828</strain>
    </source>
</reference>
<proteinExistence type="predicted"/>
<name>A0A4Y7U6D0_9FLAO</name>
<protein>
    <submittedName>
        <fullName evidence="1">DNA-binding protein</fullName>
    </submittedName>
</protein>
<dbReference type="GO" id="GO:0003677">
    <property type="term" value="F:DNA binding"/>
    <property type="evidence" value="ECO:0007669"/>
    <property type="project" value="UniProtKB-KW"/>
</dbReference>